<dbReference type="PANTHER" id="PTHR47188">
    <property type="entry name" value="PROTEIN TAR1"/>
    <property type="match status" value="1"/>
</dbReference>
<dbReference type="AlphaFoldDB" id="A0A2G2V0V1"/>
<reference evidence="3" key="2">
    <citation type="journal article" date="2017" name="J. Anim. Genet.">
        <title>Multiple reference genome sequences of hot pepper reveal the massive evolution of plant disease resistance genes by retroduplication.</title>
        <authorList>
            <person name="Kim S."/>
            <person name="Park J."/>
            <person name="Yeom S.-I."/>
            <person name="Kim Y.-M."/>
            <person name="Seo E."/>
            <person name="Kim K.-T."/>
            <person name="Kim M.-S."/>
            <person name="Lee J.M."/>
            <person name="Cheong K."/>
            <person name="Shin H.-S."/>
            <person name="Kim S.-B."/>
            <person name="Han K."/>
            <person name="Lee J."/>
            <person name="Park M."/>
            <person name="Lee H.-A."/>
            <person name="Lee H.-Y."/>
            <person name="Lee Y."/>
            <person name="Oh S."/>
            <person name="Lee J.H."/>
            <person name="Choi E."/>
            <person name="Choi E."/>
            <person name="Lee S.E."/>
            <person name="Jeon J."/>
            <person name="Kim H."/>
            <person name="Choi G."/>
            <person name="Song H."/>
            <person name="Lee J."/>
            <person name="Lee S.-C."/>
            <person name="Kwon J.-K."/>
            <person name="Lee H.-Y."/>
            <person name="Koo N."/>
            <person name="Hong Y."/>
            <person name="Kim R.W."/>
            <person name="Kang W.-H."/>
            <person name="Huh J.H."/>
            <person name="Kang B.-C."/>
            <person name="Yang T.-J."/>
            <person name="Lee Y.-H."/>
            <person name="Bennetzen J.L."/>
            <person name="Choi D."/>
        </authorList>
    </citation>
    <scope>NUCLEOTIDE SEQUENCE [LARGE SCALE GENOMIC DNA]</scope>
    <source>
        <strain evidence="3">cv. PBC81</strain>
    </source>
</reference>
<feature type="region of interest" description="Disordered" evidence="1">
    <location>
        <begin position="56"/>
        <end position="99"/>
    </location>
</feature>
<dbReference type="InterPro" id="IPR044792">
    <property type="entry name" value="TAR1"/>
</dbReference>
<organism evidence="2 3">
    <name type="scientific">Capsicum baccatum</name>
    <name type="common">Peruvian pepper</name>
    <dbReference type="NCBI Taxonomy" id="33114"/>
    <lineage>
        <taxon>Eukaryota</taxon>
        <taxon>Viridiplantae</taxon>
        <taxon>Streptophyta</taxon>
        <taxon>Embryophyta</taxon>
        <taxon>Tracheophyta</taxon>
        <taxon>Spermatophyta</taxon>
        <taxon>Magnoliopsida</taxon>
        <taxon>eudicotyledons</taxon>
        <taxon>Gunneridae</taxon>
        <taxon>Pentapetalae</taxon>
        <taxon>asterids</taxon>
        <taxon>lamiids</taxon>
        <taxon>Solanales</taxon>
        <taxon>Solanaceae</taxon>
        <taxon>Solanoideae</taxon>
        <taxon>Capsiceae</taxon>
        <taxon>Capsicum</taxon>
    </lineage>
</organism>
<evidence type="ECO:0000313" key="2">
    <source>
        <dbReference type="EMBL" id="PHT26615.1"/>
    </source>
</evidence>
<dbReference type="Proteomes" id="UP000224567">
    <property type="component" value="Unassembled WGS sequence"/>
</dbReference>
<dbReference type="OrthoDB" id="1731309at2759"/>
<protein>
    <recommendedName>
        <fullName evidence="4">Protein TAR1</fullName>
    </recommendedName>
</protein>
<evidence type="ECO:0000313" key="3">
    <source>
        <dbReference type="Proteomes" id="UP000224567"/>
    </source>
</evidence>
<dbReference type="GO" id="GO:0043457">
    <property type="term" value="P:regulation of cellular respiration"/>
    <property type="evidence" value="ECO:0007669"/>
    <property type="project" value="InterPro"/>
</dbReference>
<name>A0A2G2V0V1_CAPBA</name>
<proteinExistence type="predicted"/>
<evidence type="ECO:0008006" key="4">
    <source>
        <dbReference type="Google" id="ProtNLM"/>
    </source>
</evidence>
<evidence type="ECO:0000256" key="1">
    <source>
        <dbReference type="SAM" id="MobiDB-lite"/>
    </source>
</evidence>
<reference evidence="2 3" key="1">
    <citation type="journal article" date="2017" name="Genome Biol.">
        <title>New reference genome sequences of hot pepper reveal the massive evolution of plant disease-resistance genes by retroduplication.</title>
        <authorList>
            <person name="Kim S."/>
            <person name="Park J."/>
            <person name="Yeom S.I."/>
            <person name="Kim Y.M."/>
            <person name="Seo E."/>
            <person name="Kim K.T."/>
            <person name="Kim M.S."/>
            <person name="Lee J.M."/>
            <person name="Cheong K."/>
            <person name="Shin H.S."/>
            <person name="Kim S.B."/>
            <person name="Han K."/>
            <person name="Lee J."/>
            <person name="Park M."/>
            <person name="Lee H.A."/>
            <person name="Lee H.Y."/>
            <person name="Lee Y."/>
            <person name="Oh S."/>
            <person name="Lee J.H."/>
            <person name="Choi E."/>
            <person name="Choi E."/>
            <person name="Lee S.E."/>
            <person name="Jeon J."/>
            <person name="Kim H."/>
            <person name="Choi G."/>
            <person name="Song H."/>
            <person name="Lee J."/>
            <person name="Lee S.C."/>
            <person name="Kwon J.K."/>
            <person name="Lee H.Y."/>
            <person name="Koo N."/>
            <person name="Hong Y."/>
            <person name="Kim R.W."/>
            <person name="Kang W.H."/>
            <person name="Huh J.H."/>
            <person name="Kang B.C."/>
            <person name="Yang T.J."/>
            <person name="Lee Y.H."/>
            <person name="Bennetzen J.L."/>
            <person name="Choi D."/>
        </authorList>
    </citation>
    <scope>NUCLEOTIDE SEQUENCE [LARGE SCALE GENOMIC DNA]</scope>
    <source>
        <strain evidence="3">cv. PBC81</strain>
    </source>
</reference>
<sequence length="403" mass="45407">MSTTGCGRHSVLRIFKGRRERTGHHATCGALPAAGPYLRLRRFQGGQSDERFARQYRCGPPPEFPLASPRSGIVHHLSGPDRSNGEPTGQRPQRTDAEARQWRALPTTIEETTFHERIESPGFGRPPNPRWSMPRVDRRTGSSSFHIRLGCFPAPHPFPSQQFQALFDSFFKVLFIFHSRGLGPGPPLRTLLQTTIRTTEPPDSKAGLFPIRSPLLRECFRELEAHGRPVSAPRRQRPVIKARCEGTTRCVTPRQTCPRPNGFGRNLRSKTRWFTGFCNSHQDQPGSIPHRRRRSMNPPARGGANGFKVSATVVCKERRTEQIGADEGTMPAASATSENLNCRSRTMTSHDEVRESWDARAAFRFAPRMKCDGRSIKIDNAWALGMQHRKPTLSKPTLRLPRD</sequence>
<accession>A0A2G2V0V1</accession>
<gene>
    <name evidence="2" type="ORF">CQW23_33771</name>
</gene>
<dbReference type="PANTHER" id="PTHR47188:SF1">
    <property type="entry name" value="PROTEIN TAR1"/>
    <property type="match status" value="1"/>
</dbReference>
<dbReference type="EMBL" id="MLFT02000710">
    <property type="protein sequence ID" value="PHT26615.1"/>
    <property type="molecule type" value="Genomic_DNA"/>
</dbReference>
<comment type="caution">
    <text evidence="2">The sequence shown here is derived from an EMBL/GenBank/DDBJ whole genome shotgun (WGS) entry which is preliminary data.</text>
</comment>
<keyword evidence="3" id="KW-1185">Reference proteome</keyword>